<keyword evidence="1" id="KW-0812">Transmembrane</keyword>
<keyword evidence="1" id="KW-1133">Transmembrane helix</keyword>
<evidence type="ECO:0000256" key="1">
    <source>
        <dbReference type="SAM" id="Phobius"/>
    </source>
</evidence>
<keyword evidence="1" id="KW-0472">Membrane</keyword>
<dbReference type="Proteomes" id="UP000018130">
    <property type="component" value="Unassembled WGS sequence"/>
</dbReference>
<evidence type="ECO:0000313" key="3">
    <source>
        <dbReference type="Proteomes" id="UP000018130"/>
    </source>
</evidence>
<sequence length="381" mass="40723">MDFFLANTGSNGAINVLQNANTITQANAASWQTLWNDAISTNSELWQAIISLSQILLGLSFLYMAYKNSTEIFSGYDYQLSKIIEFITPTLLVGILLFNNGFFLVNLIQITRTVAYHQVNLFYNANINGIQMKQAVEAVEQTTRANMDARRLFRDCIDQSGDELTACLNEQAKSTGLQQVVQNNNNSLTGNFAQTMCNLLSGCNLISSVVGGISNGWNPSQILADMFASPFIAIAQSILTALQWAVSNGIELALLLTALFGPLAAALTIMPVAGRMFWSWASGFAALLSFHFGYAILTGLMAITIYSMQSSSGNASGLAGIPELLSDIGFLLFTAVVSPLIAGSIATFGGISLFSGFSKAASDGLNVVTNVVTSVVGFGIK</sequence>
<dbReference type="RefSeq" id="WP_048326288.1">
    <property type="nucleotide sequence ID" value="NZ_CAQN01000698.1"/>
</dbReference>
<organism evidence="2 3">
    <name type="scientific">Crocosphaera watsonii WH 0402</name>
    <dbReference type="NCBI Taxonomy" id="1284629"/>
    <lineage>
        <taxon>Bacteria</taxon>
        <taxon>Bacillati</taxon>
        <taxon>Cyanobacteriota</taxon>
        <taxon>Cyanophyceae</taxon>
        <taxon>Oscillatoriophycideae</taxon>
        <taxon>Chroococcales</taxon>
        <taxon>Aphanothecaceae</taxon>
        <taxon>Crocosphaera</taxon>
    </lineage>
</organism>
<feature type="transmembrane region" description="Helical" evidence="1">
    <location>
        <begin position="45"/>
        <end position="66"/>
    </location>
</feature>
<evidence type="ECO:0008006" key="4">
    <source>
        <dbReference type="Google" id="ProtNLM"/>
    </source>
</evidence>
<dbReference type="EMBL" id="CAQN01000698">
    <property type="protein sequence ID" value="CCQ68107.1"/>
    <property type="molecule type" value="Genomic_DNA"/>
</dbReference>
<feature type="transmembrane region" description="Helical" evidence="1">
    <location>
        <begin position="252"/>
        <end position="272"/>
    </location>
</feature>
<feature type="transmembrane region" description="Helical" evidence="1">
    <location>
        <begin position="86"/>
        <end position="108"/>
    </location>
</feature>
<dbReference type="AlphaFoldDB" id="T2JU07"/>
<reference evidence="2 3" key="2">
    <citation type="submission" date="2013-09" db="EMBL/GenBank/DDBJ databases">
        <title>Whole genome comparison of six Crocosphaera watsonii strains with differing phenotypes.</title>
        <authorList>
            <person name="Bench S.R."/>
            <person name="Heller P."/>
            <person name="Frank I."/>
            <person name="Arciniega M."/>
            <person name="Shilova I.N."/>
            <person name="Zehr J.P."/>
        </authorList>
    </citation>
    <scope>NUCLEOTIDE SEQUENCE [LARGE SCALE GENOMIC DNA]</scope>
    <source>
        <strain evidence="2 3">WH 0402</strain>
    </source>
</reference>
<feature type="transmembrane region" description="Helical" evidence="1">
    <location>
        <begin position="284"/>
        <end position="308"/>
    </location>
</feature>
<feature type="transmembrane region" description="Helical" evidence="1">
    <location>
        <begin position="328"/>
        <end position="354"/>
    </location>
</feature>
<protein>
    <recommendedName>
        <fullName evidence="4">NAD/NADP transhydrogenase beta subunit</fullName>
    </recommendedName>
</protein>
<name>T2JU07_CROWT</name>
<comment type="caution">
    <text evidence="2">The sequence shown here is derived from an EMBL/GenBank/DDBJ whole genome shotgun (WGS) entry which is preliminary data.</text>
</comment>
<reference evidence="2 3" key="1">
    <citation type="submission" date="2013-01" db="EMBL/GenBank/DDBJ databases">
        <authorList>
            <person name="Bench S."/>
        </authorList>
    </citation>
    <scope>NUCLEOTIDE SEQUENCE [LARGE SCALE GENOMIC DNA]</scope>
    <source>
        <strain evidence="2 3">WH 0402</strain>
    </source>
</reference>
<evidence type="ECO:0000313" key="2">
    <source>
        <dbReference type="EMBL" id="CCQ68107.1"/>
    </source>
</evidence>
<proteinExistence type="predicted"/>
<gene>
    <name evidence="2" type="ORF">CWATWH0402_5800</name>
</gene>
<accession>T2JU07</accession>